<organism evidence="3 4">
    <name type="scientific">Chiayiivirga flava</name>
    <dbReference type="NCBI Taxonomy" id="659595"/>
    <lineage>
        <taxon>Bacteria</taxon>
        <taxon>Pseudomonadati</taxon>
        <taxon>Pseudomonadota</taxon>
        <taxon>Gammaproteobacteria</taxon>
        <taxon>Lysobacterales</taxon>
        <taxon>Lysobacteraceae</taxon>
        <taxon>Chiayiivirga</taxon>
    </lineage>
</organism>
<accession>A0A7W8D552</accession>
<keyword evidence="4" id="KW-1185">Reference proteome</keyword>
<dbReference type="PANTHER" id="PTHR39335">
    <property type="entry name" value="BLL4220 PROTEIN"/>
    <property type="match status" value="1"/>
</dbReference>
<dbReference type="Proteomes" id="UP000521199">
    <property type="component" value="Unassembled WGS sequence"/>
</dbReference>
<reference evidence="3 4" key="1">
    <citation type="submission" date="2020-08" db="EMBL/GenBank/DDBJ databases">
        <title>Genomic Encyclopedia of Type Strains, Phase IV (KMG-IV): sequencing the most valuable type-strain genomes for metagenomic binning, comparative biology and taxonomic classification.</title>
        <authorList>
            <person name="Goeker M."/>
        </authorList>
    </citation>
    <scope>NUCLEOTIDE SEQUENCE [LARGE SCALE GENOMIC DNA]</scope>
    <source>
        <strain evidence="3 4">DSM 24163</strain>
    </source>
</reference>
<sequence>MPVRASWIAVAGLLLGSVASSPGAAQAQDYDQPSQPVNPDPPAAAGDAPAVGKIWTSTAEPASEDNAARLRDELAAMGGTAPAVMLGGVLVNREGRTLYVFDADKRGASTCYRMCETLWPPFLAGIDDEPRDGFTITERIDGGRQWVHRNRPLYLWTHDSKPGDVTGDKVNGVWHAVRE</sequence>
<dbReference type="InterPro" id="IPR005297">
    <property type="entry name" value="Lipoprotein_repeat"/>
</dbReference>
<proteinExistence type="predicted"/>
<keyword evidence="3" id="KW-0449">Lipoprotein</keyword>
<comment type="caution">
    <text evidence="3">The sequence shown here is derived from an EMBL/GenBank/DDBJ whole genome shotgun (WGS) entry which is preliminary data.</text>
</comment>
<dbReference type="GO" id="GO:0043448">
    <property type="term" value="P:alkane catabolic process"/>
    <property type="evidence" value="ECO:0007669"/>
    <property type="project" value="TreeGrafter"/>
</dbReference>
<name>A0A7W8D552_9GAMM</name>
<keyword evidence="2" id="KW-0732">Signal</keyword>
<evidence type="ECO:0000313" key="3">
    <source>
        <dbReference type="EMBL" id="MBB5208109.1"/>
    </source>
</evidence>
<dbReference type="PANTHER" id="PTHR39335:SF1">
    <property type="entry name" value="BLL4220 PROTEIN"/>
    <property type="match status" value="1"/>
</dbReference>
<dbReference type="AlphaFoldDB" id="A0A7W8D552"/>
<evidence type="ECO:0000256" key="2">
    <source>
        <dbReference type="SAM" id="SignalP"/>
    </source>
</evidence>
<gene>
    <name evidence="3" type="ORF">HNQ52_001638</name>
</gene>
<dbReference type="Pfam" id="PF03640">
    <property type="entry name" value="Lipoprotein_15"/>
    <property type="match status" value="2"/>
</dbReference>
<feature type="chain" id="PRO_5031189548" evidence="2">
    <location>
        <begin position="28"/>
        <end position="179"/>
    </location>
</feature>
<feature type="region of interest" description="Disordered" evidence="1">
    <location>
        <begin position="24"/>
        <end position="49"/>
    </location>
</feature>
<evidence type="ECO:0000313" key="4">
    <source>
        <dbReference type="Proteomes" id="UP000521199"/>
    </source>
</evidence>
<dbReference type="EMBL" id="JACHHP010000002">
    <property type="protein sequence ID" value="MBB5208109.1"/>
    <property type="molecule type" value="Genomic_DNA"/>
</dbReference>
<evidence type="ECO:0000256" key="1">
    <source>
        <dbReference type="SAM" id="MobiDB-lite"/>
    </source>
</evidence>
<feature type="signal peptide" evidence="2">
    <location>
        <begin position="1"/>
        <end position="27"/>
    </location>
</feature>
<protein>
    <submittedName>
        <fullName evidence="3">Putative lipoprotein with Yx(FWY)xxD motif</fullName>
    </submittedName>
</protein>
<dbReference type="RefSeq" id="WP_183960610.1">
    <property type="nucleotide sequence ID" value="NZ_JACHHP010000002.1"/>
</dbReference>